<feature type="transmembrane region" description="Helical" evidence="1">
    <location>
        <begin position="20"/>
        <end position="40"/>
    </location>
</feature>
<keyword evidence="1" id="KW-0812">Transmembrane</keyword>
<evidence type="ECO:0000256" key="1">
    <source>
        <dbReference type="SAM" id="Phobius"/>
    </source>
</evidence>
<dbReference type="Proteomes" id="UP000194903">
    <property type="component" value="Unassembled WGS sequence"/>
</dbReference>
<keyword evidence="1" id="KW-0472">Membrane</keyword>
<dbReference type="AlphaFoldDB" id="A0A252F2G7"/>
<evidence type="ECO:0000313" key="3">
    <source>
        <dbReference type="EMBL" id="OUM19871.1"/>
    </source>
</evidence>
<dbReference type="Pfam" id="PF12804">
    <property type="entry name" value="NTP_transf_3"/>
    <property type="match status" value="1"/>
</dbReference>
<name>A0A252F2G7_9FIRM</name>
<gene>
    <name evidence="3" type="ORF">CBW42_10330</name>
</gene>
<sequence length="221" mass="23995">MMLVISRCIIERFRQSKQRVFFTGGRHFMNTAAVILAAGFSRRMQHADKLKLNIAGVPMYQHVISLACTCGLFSTVIVVTNQPDIAAFAAQNGAQAVENLRAAHGMGTSVAAGTRALPENTDFCAFLTADQPFLTADLLRNLVETACGQNKIAVPRVDGAPKSPCIFPARYFGQCKALSADKGGKGIYQQHLDDVVWVDFPDGHAWRDIDTQTDYSAVISG</sequence>
<evidence type="ECO:0000313" key="4">
    <source>
        <dbReference type="Proteomes" id="UP000194903"/>
    </source>
</evidence>
<dbReference type="InterPro" id="IPR029044">
    <property type="entry name" value="Nucleotide-diphossugar_trans"/>
</dbReference>
<feature type="domain" description="MobA-like NTP transferase" evidence="2">
    <location>
        <begin position="33"/>
        <end position="194"/>
    </location>
</feature>
<feature type="transmembrane region" description="Helical" evidence="1">
    <location>
        <begin position="60"/>
        <end position="79"/>
    </location>
</feature>
<protein>
    <recommendedName>
        <fullName evidence="2">MobA-like NTP transferase domain-containing protein</fullName>
    </recommendedName>
</protein>
<keyword evidence="1" id="KW-1133">Transmembrane helix</keyword>
<dbReference type="Gene3D" id="3.90.550.10">
    <property type="entry name" value="Spore Coat Polysaccharide Biosynthesis Protein SpsA, Chain A"/>
    <property type="match status" value="1"/>
</dbReference>
<comment type="caution">
    <text evidence="3">The sequence shown here is derived from an EMBL/GenBank/DDBJ whole genome shotgun (WGS) entry which is preliminary data.</text>
</comment>
<dbReference type="InterPro" id="IPR025877">
    <property type="entry name" value="MobA-like_NTP_Trfase"/>
</dbReference>
<proteinExistence type="predicted"/>
<dbReference type="PANTHER" id="PTHR43777">
    <property type="entry name" value="MOLYBDENUM COFACTOR CYTIDYLYLTRANSFERASE"/>
    <property type="match status" value="1"/>
</dbReference>
<dbReference type="EMBL" id="NHOC01000009">
    <property type="protein sequence ID" value="OUM19871.1"/>
    <property type="molecule type" value="Genomic_DNA"/>
</dbReference>
<organism evidence="3 4">
    <name type="scientific">Butyricicoccus porcorum</name>
    <dbReference type="NCBI Taxonomy" id="1945634"/>
    <lineage>
        <taxon>Bacteria</taxon>
        <taxon>Bacillati</taxon>
        <taxon>Bacillota</taxon>
        <taxon>Clostridia</taxon>
        <taxon>Eubacteriales</taxon>
        <taxon>Butyricicoccaceae</taxon>
        <taxon>Butyricicoccus</taxon>
    </lineage>
</organism>
<evidence type="ECO:0000259" key="2">
    <source>
        <dbReference type="Pfam" id="PF12804"/>
    </source>
</evidence>
<dbReference type="GO" id="GO:0016779">
    <property type="term" value="F:nucleotidyltransferase activity"/>
    <property type="evidence" value="ECO:0007669"/>
    <property type="project" value="UniProtKB-ARBA"/>
</dbReference>
<keyword evidence="4" id="KW-1185">Reference proteome</keyword>
<reference evidence="3 4" key="1">
    <citation type="submission" date="2017-05" db="EMBL/GenBank/DDBJ databases">
        <title>Butyricicoccus porcorum sp. nov. a butyrate-producing bacterium from the swine intestinal tract.</title>
        <authorList>
            <person name="Trachsel J."/>
            <person name="Humphrey S."/>
            <person name="Allen H.K."/>
        </authorList>
    </citation>
    <scope>NUCLEOTIDE SEQUENCE [LARGE SCALE GENOMIC DNA]</scope>
    <source>
        <strain evidence="3">BB10</strain>
    </source>
</reference>
<dbReference type="CDD" id="cd04182">
    <property type="entry name" value="GT_2_like_f"/>
    <property type="match status" value="1"/>
</dbReference>
<dbReference type="PANTHER" id="PTHR43777:SF1">
    <property type="entry name" value="MOLYBDENUM COFACTOR CYTIDYLYLTRANSFERASE"/>
    <property type="match status" value="1"/>
</dbReference>
<dbReference type="OrthoDB" id="9797742at2"/>
<dbReference type="SUPFAM" id="SSF53448">
    <property type="entry name" value="Nucleotide-diphospho-sugar transferases"/>
    <property type="match status" value="1"/>
</dbReference>
<accession>A0A252F2G7</accession>